<organism evidence="4 5">
    <name type="scientific">Sphaerisporangium corydalis</name>
    <dbReference type="NCBI Taxonomy" id="1441875"/>
    <lineage>
        <taxon>Bacteria</taxon>
        <taxon>Bacillati</taxon>
        <taxon>Actinomycetota</taxon>
        <taxon>Actinomycetes</taxon>
        <taxon>Streptosporangiales</taxon>
        <taxon>Streptosporangiaceae</taxon>
        <taxon>Sphaerisporangium</taxon>
    </lineage>
</organism>
<protein>
    <submittedName>
        <fullName evidence="4">XRE family transcriptional regulator</fullName>
    </submittedName>
</protein>
<dbReference type="InterPro" id="IPR001387">
    <property type="entry name" value="Cro/C1-type_HTH"/>
</dbReference>
<dbReference type="SMART" id="SM00530">
    <property type="entry name" value="HTH_XRE"/>
    <property type="match status" value="1"/>
</dbReference>
<proteinExistence type="inferred from homology"/>
<dbReference type="PROSITE" id="PS50943">
    <property type="entry name" value="HTH_CROC1"/>
    <property type="match status" value="1"/>
</dbReference>
<evidence type="ECO:0000313" key="5">
    <source>
        <dbReference type="Proteomes" id="UP001595891"/>
    </source>
</evidence>
<dbReference type="CDD" id="cd00093">
    <property type="entry name" value="HTH_XRE"/>
    <property type="match status" value="1"/>
</dbReference>
<dbReference type="InterPro" id="IPR052345">
    <property type="entry name" value="Rad_response_metalloprotease"/>
</dbReference>
<gene>
    <name evidence="4" type="ORF">ACFO8L_36535</name>
</gene>
<dbReference type="RefSeq" id="WP_262847051.1">
    <property type="nucleotide sequence ID" value="NZ_JANZYP010000056.1"/>
</dbReference>
<dbReference type="PANTHER" id="PTHR43236">
    <property type="entry name" value="ANTITOXIN HIGA1"/>
    <property type="match status" value="1"/>
</dbReference>
<feature type="domain" description="HTH cro/C1-type" evidence="3">
    <location>
        <begin position="39"/>
        <end position="93"/>
    </location>
</feature>
<comment type="caution">
    <text evidence="4">The sequence shown here is derived from an EMBL/GenBank/DDBJ whole genome shotgun (WGS) entry which is preliminary data.</text>
</comment>
<evidence type="ECO:0000313" key="4">
    <source>
        <dbReference type="EMBL" id="MFC4591649.1"/>
    </source>
</evidence>
<keyword evidence="5" id="KW-1185">Reference proteome</keyword>
<comment type="similarity">
    <text evidence="1">Belongs to the short-chain fatty acyl-CoA assimilation regulator (ScfR) family.</text>
</comment>
<reference evidence="5" key="1">
    <citation type="journal article" date="2019" name="Int. J. Syst. Evol. Microbiol.">
        <title>The Global Catalogue of Microorganisms (GCM) 10K type strain sequencing project: providing services to taxonomists for standard genome sequencing and annotation.</title>
        <authorList>
            <consortium name="The Broad Institute Genomics Platform"/>
            <consortium name="The Broad Institute Genome Sequencing Center for Infectious Disease"/>
            <person name="Wu L."/>
            <person name="Ma J."/>
        </authorList>
    </citation>
    <scope>NUCLEOTIDE SEQUENCE [LARGE SCALE GENOMIC DNA]</scope>
    <source>
        <strain evidence="5">CCUG 49560</strain>
    </source>
</reference>
<feature type="region of interest" description="Disordered" evidence="2">
    <location>
        <begin position="1"/>
        <end position="29"/>
    </location>
</feature>
<accession>A0ABV9ES69</accession>
<dbReference type="PANTHER" id="PTHR43236:SF1">
    <property type="entry name" value="BLL7220 PROTEIN"/>
    <property type="match status" value="1"/>
</dbReference>
<dbReference type="EMBL" id="JBHSFN010000035">
    <property type="protein sequence ID" value="MFC4591649.1"/>
    <property type="molecule type" value="Genomic_DNA"/>
</dbReference>
<dbReference type="Gene3D" id="1.10.260.40">
    <property type="entry name" value="lambda repressor-like DNA-binding domains"/>
    <property type="match status" value="1"/>
</dbReference>
<dbReference type="Gene3D" id="1.10.10.2910">
    <property type="match status" value="1"/>
</dbReference>
<dbReference type="InterPro" id="IPR010359">
    <property type="entry name" value="IrrE_HExxH"/>
</dbReference>
<evidence type="ECO:0000256" key="2">
    <source>
        <dbReference type="SAM" id="MobiDB-lite"/>
    </source>
</evidence>
<sequence>MSDRRDDRSQIRLFDPAGGGTGRGPSPQAVADAFDQARLTQARRLAGMTKKDLAERVGVTPAAVGQYETGMTHPRPDLIPRLAAALAVPLAFFLSGRPHAKLDGSMAHFRSLRSTRVHQRAKAVAFVEQVWELTHALEKRVRLPHVDLPGFSGGEVHSGVELPRDPAAAARELRRLWGLGTGPIAHLVRHMETRGIVVVLPPPDEDATTVDAFSTSQLPRPIVVLTANRFDDIHRYRFTAAHELGHLVLHGDTAAGDVQQEREADTFAAEFLTPRESILPELPRRLDLRRLVELKHAWGVSVDSLLYRCREVGLLSDSSASRAYQRLGALRDQPGFAGEPITGYPGEHPVLLRQAFDLAVDETGLTMAALAAQLAWPIPRVRALLGLRDQRPKLQLVP</sequence>
<dbReference type="InterPro" id="IPR010982">
    <property type="entry name" value="Lambda_DNA-bd_dom_sf"/>
</dbReference>
<dbReference type="Proteomes" id="UP001595891">
    <property type="component" value="Unassembled WGS sequence"/>
</dbReference>
<feature type="compositionally biased region" description="Basic and acidic residues" evidence="2">
    <location>
        <begin position="1"/>
        <end position="10"/>
    </location>
</feature>
<dbReference type="Pfam" id="PF01381">
    <property type="entry name" value="HTH_3"/>
    <property type="match status" value="1"/>
</dbReference>
<evidence type="ECO:0000256" key="1">
    <source>
        <dbReference type="ARBA" id="ARBA00007227"/>
    </source>
</evidence>
<name>A0ABV9ES69_9ACTN</name>
<dbReference type="SUPFAM" id="SSF47413">
    <property type="entry name" value="lambda repressor-like DNA-binding domains"/>
    <property type="match status" value="1"/>
</dbReference>
<dbReference type="Pfam" id="PF06114">
    <property type="entry name" value="Peptidase_M78"/>
    <property type="match status" value="1"/>
</dbReference>
<evidence type="ECO:0000259" key="3">
    <source>
        <dbReference type="PROSITE" id="PS50943"/>
    </source>
</evidence>